<keyword evidence="11" id="KW-1185">Reference proteome</keyword>
<dbReference type="Pfam" id="PF02492">
    <property type="entry name" value="cobW"/>
    <property type="match status" value="1"/>
</dbReference>
<dbReference type="InterPro" id="IPR003495">
    <property type="entry name" value="CobW/HypB/UreG_nucleotide-bd"/>
</dbReference>
<dbReference type="InterPro" id="IPR036627">
    <property type="entry name" value="CobW-likC_sf"/>
</dbReference>
<keyword evidence="1" id="KW-0547">Nucleotide-binding</keyword>
<comment type="catalytic activity">
    <reaction evidence="5">
        <text>GTP + H2O = GDP + phosphate + H(+)</text>
        <dbReference type="Rhea" id="RHEA:19669"/>
        <dbReference type="ChEBI" id="CHEBI:15377"/>
        <dbReference type="ChEBI" id="CHEBI:15378"/>
        <dbReference type="ChEBI" id="CHEBI:37565"/>
        <dbReference type="ChEBI" id="CHEBI:43474"/>
        <dbReference type="ChEBI" id="CHEBI:58189"/>
    </reaction>
    <physiologicalReaction direction="left-to-right" evidence="5">
        <dbReference type="Rhea" id="RHEA:19670"/>
    </physiologicalReaction>
</comment>
<evidence type="ECO:0000313" key="11">
    <source>
        <dbReference type="Proteomes" id="UP000255421"/>
    </source>
</evidence>
<dbReference type="Proteomes" id="UP000255421">
    <property type="component" value="Unassembled WGS sequence"/>
</dbReference>
<evidence type="ECO:0000256" key="3">
    <source>
        <dbReference type="ARBA" id="ARBA00023186"/>
    </source>
</evidence>
<evidence type="ECO:0000256" key="1">
    <source>
        <dbReference type="ARBA" id="ARBA00022741"/>
    </source>
</evidence>
<reference evidence="8 11" key="3">
    <citation type="submission" date="2018-07" db="EMBL/GenBank/DDBJ databases">
        <title>Genome sequence of extremly halophilic archaeon Halopelagius longus strain BC12-B1.</title>
        <authorList>
            <person name="Zhang X."/>
        </authorList>
    </citation>
    <scope>NUCLEOTIDE SEQUENCE [LARGE SCALE GENOMIC DNA]</scope>
    <source>
        <strain evidence="8 11">BC12-B1</strain>
    </source>
</reference>
<evidence type="ECO:0000256" key="2">
    <source>
        <dbReference type="ARBA" id="ARBA00022801"/>
    </source>
</evidence>
<dbReference type="SUPFAM" id="SSF90002">
    <property type="entry name" value="Hypothetical protein YjiA, C-terminal domain"/>
    <property type="match status" value="1"/>
</dbReference>
<dbReference type="InterPro" id="IPR051927">
    <property type="entry name" value="Zn_Chap_cDPG_Synth"/>
</dbReference>
<keyword evidence="2" id="KW-0378">Hydrolase</keyword>
<gene>
    <name evidence="8" type="ORF">DWB78_00915</name>
    <name evidence="9" type="ORF">SAMN05216278_1352</name>
</gene>
<name>A0A1H1AI90_9EURY</name>
<feature type="domain" description="CobW C-terminal" evidence="7">
    <location>
        <begin position="275"/>
        <end position="366"/>
    </location>
</feature>
<dbReference type="CDD" id="cd03112">
    <property type="entry name" value="CobW-like"/>
    <property type="match status" value="1"/>
</dbReference>
<protein>
    <submittedName>
        <fullName evidence="8">GTP-binding protein</fullName>
    </submittedName>
    <submittedName>
        <fullName evidence="9">GTPase, G3E family</fullName>
    </submittedName>
</protein>
<dbReference type="Gene3D" id="3.30.1220.10">
    <property type="entry name" value="CobW-like, C-terminal domain"/>
    <property type="match status" value="1"/>
</dbReference>
<feature type="compositionally biased region" description="Basic and acidic residues" evidence="6">
    <location>
        <begin position="239"/>
        <end position="268"/>
    </location>
</feature>
<evidence type="ECO:0000259" key="7">
    <source>
        <dbReference type="SMART" id="SM00833"/>
    </source>
</evidence>
<evidence type="ECO:0000313" key="8">
    <source>
        <dbReference type="EMBL" id="RDI70390.1"/>
    </source>
</evidence>
<reference evidence="10" key="2">
    <citation type="submission" date="2016-10" db="EMBL/GenBank/DDBJ databases">
        <authorList>
            <person name="Varghese N."/>
            <person name="Submissions S."/>
        </authorList>
    </citation>
    <scope>NUCLEOTIDE SEQUENCE [LARGE SCALE GENOMIC DNA]</scope>
    <source>
        <strain evidence="10">CGMCC 1.12397</strain>
    </source>
</reference>
<dbReference type="GO" id="GO:0016787">
    <property type="term" value="F:hydrolase activity"/>
    <property type="evidence" value="ECO:0007669"/>
    <property type="project" value="UniProtKB-KW"/>
</dbReference>
<dbReference type="GO" id="GO:0000166">
    <property type="term" value="F:nucleotide binding"/>
    <property type="evidence" value="ECO:0007669"/>
    <property type="project" value="UniProtKB-KW"/>
</dbReference>
<sequence>MARMEDDRIPVTLVGGTLGAGKTTLVNNVLRNAGAHDVAVLVNDMGEVNIDAELIAGSADDDVIDLTNGCICCQLQGDLVAAVNRLARERSFDYLLVEASGISDPVPVARTFLGETEGEEDPTDYYRLDTVVSVVDAYGFWKEFDPEAERPDGSDAPGRTLADVLVDQVEFCDVLVLNKCDLVPDEELDEVERVVRELQPRATVYRETYADVSPEAVLGTGLFDYEEVSRAAGWKRRMREGDGRRGGGGDEERHDGHEEHDHADGEHDHAAAHGVTSFLYESDRPFHPERLDDYLEAWPDGVVRAKGFFRLATRPETVMGLNRAGPSVTAGPIGRWNEDDDRRTRLVFIGTDVPEASVRSALDDCLATDAELEDAEGLSDPFPSPPE</sequence>
<evidence type="ECO:0000313" key="10">
    <source>
        <dbReference type="Proteomes" id="UP000199289"/>
    </source>
</evidence>
<dbReference type="InterPro" id="IPR011629">
    <property type="entry name" value="CobW-like_C"/>
</dbReference>
<dbReference type="SMART" id="SM00833">
    <property type="entry name" value="CobW_C"/>
    <property type="match status" value="1"/>
</dbReference>
<evidence type="ECO:0000256" key="5">
    <source>
        <dbReference type="ARBA" id="ARBA00049117"/>
    </source>
</evidence>
<dbReference type="PANTHER" id="PTHR43603">
    <property type="entry name" value="COBW DOMAIN-CONTAINING PROTEIN DDB_G0274527"/>
    <property type="match status" value="1"/>
</dbReference>
<dbReference type="RefSeq" id="WP_092534886.1">
    <property type="nucleotide sequence ID" value="NZ_FNKQ01000002.1"/>
</dbReference>
<dbReference type="AlphaFoldDB" id="A0A1H1AI90"/>
<organism evidence="9 10">
    <name type="scientific">Halopelagius longus</name>
    <dbReference type="NCBI Taxonomy" id="1236180"/>
    <lineage>
        <taxon>Archaea</taxon>
        <taxon>Methanobacteriati</taxon>
        <taxon>Methanobacteriota</taxon>
        <taxon>Stenosarchaea group</taxon>
        <taxon>Halobacteria</taxon>
        <taxon>Halobacteriales</taxon>
        <taxon>Haloferacaceae</taxon>
    </lineage>
</organism>
<evidence type="ECO:0000256" key="6">
    <source>
        <dbReference type="SAM" id="MobiDB-lite"/>
    </source>
</evidence>
<dbReference type="EMBL" id="FNKQ01000002">
    <property type="protein sequence ID" value="SDQ39483.1"/>
    <property type="molecule type" value="Genomic_DNA"/>
</dbReference>
<dbReference type="Proteomes" id="UP000199289">
    <property type="component" value="Unassembled WGS sequence"/>
</dbReference>
<keyword evidence="3" id="KW-0143">Chaperone</keyword>
<proteinExistence type="inferred from homology"/>
<evidence type="ECO:0000313" key="9">
    <source>
        <dbReference type="EMBL" id="SDQ39483.1"/>
    </source>
</evidence>
<dbReference type="EMBL" id="QQST01000001">
    <property type="protein sequence ID" value="RDI70390.1"/>
    <property type="molecule type" value="Genomic_DNA"/>
</dbReference>
<reference evidence="9" key="1">
    <citation type="submission" date="2016-10" db="EMBL/GenBank/DDBJ databases">
        <authorList>
            <person name="de Groot N.N."/>
        </authorList>
    </citation>
    <scope>NUCLEOTIDE SEQUENCE [LARGE SCALE GENOMIC DNA]</scope>
    <source>
        <strain evidence="9">CGMCC 1.12397</strain>
    </source>
</reference>
<dbReference type="InterPro" id="IPR027417">
    <property type="entry name" value="P-loop_NTPase"/>
</dbReference>
<accession>A0A1H1AI90</accession>
<dbReference type="PANTHER" id="PTHR43603:SF1">
    <property type="entry name" value="ZINC-REGULATED GTPASE METALLOPROTEIN ACTIVATOR 1"/>
    <property type="match status" value="1"/>
</dbReference>
<feature type="region of interest" description="Disordered" evidence="6">
    <location>
        <begin position="238"/>
        <end position="268"/>
    </location>
</feature>
<dbReference type="Pfam" id="PF07683">
    <property type="entry name" value="CobW_C"/>
    <property type="match status" value="1"/>
</dbReference>
<dbReference type="Gene3D" id="3.40.50.300">
    <property type="entry name" value="P-loop containing nucleotide triphosphate hydrolases"/>
    <property type="match status" value="1"/>
</dbReference>
<evidence type="ECO:0000256" key="4">
    <source>
        <dbReference type="ARBA" id="ARBA00034320"/>
    </source>
</evidence>
<comment type="similarity">
    <text evidence="4">Belongs to the SIMIBI class G3E GTPase family. ZNG1 subfamily.</text>
</comment>
<dbReference type="SUPFAM" id="SSF52540">
    <property type="entry name" value="P-loop containing nucleoside triphosphate hydrolases"/>
    <property type="match status" value="1"/>
</dbReference>